<organism evidence="2">
    <name type="scientific">uncultured Thermomicrobiales bacterium</name>
    <dbReference type="NCBI Taxonomy" id="1645740"/>
    <lineage>
        <taxon>Bacteria</taxon>
        <taxon>Pseudomonadati</taxon>
        <taxon>Thermomicrobiota</taxon>
        <taxon>Thermomicrobia</taxon>
        <taxon>Thermomicrobiales</taxon>
        <taxon>environmental samples</taxon>
    </lineage>
</organism>
<dbReference type="AlphaFoldDB" id="A0A6J4V397"/>
<accession>A0A6J4V397</accession>
<evidence type="ECO:0000256" key="1">
    <source>
        <dbReference type="SAM" id="MobiDB-lite"/>
    </source>
</evidence>
<sequence>MPSAPTGRCALPQQRARRGTAPGAHGARAQTRGERQPSPIPAQGAEDQRPASRPIPMFAIAVRATVAHDGLDALLS</sequence>
<name>A0A6J4V397_9BACT</name>
<gene>
    <name evidence="2" type="ORF">AVDCRST_MAG88-2050</name>
</gene>
<protein>
    <submittedName>
        <fullName evidence="2">Uncharacterized protein</fullName>
    </submittedName>
</protein>
<reference evidence="2" key="1">
    <citation type="submission" date="2020-02" db="EMBL/GenBank/DDBJ databases">
        <authorList>
            <person name="Meier V. D."/>
        </authorList>
    </citation>
    <scope>NUCLEOTIDE SEQUENCE</scope>
    <source>
        <strain evidence="2">AVDCRST_MAG88</strain>
    </source>
</reference>
<proteinExistence type="predicted"/>
<dbReference type="EMBL" id="CADCWM010000542">
    <property type="protein sequence ID" value="CAA9567766.1"/>
    <property type="molecule type" value="Genomic_DNA"/>
</dbReference>
<evidence type="ECO:0000313" key="2">
    <source>
        <dbReference type="EMBL" id="CAA9567766.1"/>
    </source>
</evidence>
<feature type="region of interest" description="Disordered" evidence="1">
    <location>
        <begin position="1"/>
        <end position="54"/>
    </location>
</feature>